<evidence type="ECO:0000313" key="4">
    <source>
        <dbReference type="Proteomes" id="UP000199039"/>
    </source>
</evidence>
<keyword evidence="4" id="KW-1185">Reference proteome</keyword>
<dbReference type="EMBL" id="FMYH01000002">
    <property type="protein sequence ID" value="SDC19783.1"/>
    <property type="molecule type" value="Genomic_DNA"/>
</dbReference>
<proteinExistence type="predicted"/>
<evidence type="ECO:0000256" key="1">
    <source>
        <dbReference type="SAM" id="Phobius"/>
    </source>
</evidence>
<dbReference type="Pfam" id="PF25362">
    <property type="entry name" value="bPH_11"/>
    <property type="match status" value="1"/>
</dbReference>
<keyword evidence="1" id="KW-0472">Membrane</keyword>
<reference evidence="3 4" key="1">
    <citation type="submission" date="2016-09" db="EMBL/GenBank/DDBJ databases">
        <authorList>
            <person name="Capua I."/>
            <person name="De Benedictis P."/>
            <person name="Joannis T."/>
            <person name="Lombin L.H."/>
            <person name="Cattoli G."/>
        </authorList>
    </citation>
    <scope>NUCLEOTIDE SEQUENCE [LARGE SCALE GENOMIC DNA]</scope>
    <source>
        <strain evidence="3 4">ISLP-3</strain>
    </source>
</reference>
<dbReference type="STRING" id="1814289.SAMN05216410_1369"/>
<protein>
    <recommendedName>
        <fullName evidence="2">PH domain-containing protein</fullName>
    </recommendedName>
</protein>
<feature type="transmembrane region" description="Helical" evidence="1">
    <location>
        <begin position="6"/>
        <end position="24"/>
    </location>
</feature>
<keyword evidence="1" id="KW-1133">Transmembrane helix</keyword>
<dbReference type="Proteomes" id="UP000199039">
    <property type="component" value="Unassembled WGS sequence"/>
</dbReference>
<dbReference type="AlphaFoldDB" id="A0A1G6JM44"/>
<dbReference type="InterPro" id="IPR057446">
    <property type="entry name" value="PH_bac"/>
</dbReference>
<dbReference type="RefSeq" id="WP_245700917.1">
    <property type="nucleotide sequence ID" value="NZ_FMYH01000002.1"/>
</dbReference>
<evidence type="ECO:0000259" key="2">
    <source>
        <dbReference type="Pfam" id="PF25362"/>
    </source>
</evidence>
<feature type="domain" description="PH" evidence="2">
    <location>
        <begin position="41"/>
        <end position="167"/>
    </location>
</feature>
<evidence type="ECO:0000313" key="3">
    <source>
        <dbReference type="EMBL" id="SDC19783.1"/>
    </source>
</evidence>
<organism evidence="3 4">
    <name type="scientific">Sanguibacter gelidistatuariae</name>
    <dbReference type="NCBI Taxonomy" id="1814289"/>
    <lineage>
        <taxon>Bacteria</taxon>
        <taxon>Bacillati</taxon>
        <taxon>Actinomycetota</taxon>
        <taxon>Actinomycetes</taxon>
        <taxon>Micrococcales</taxon>
        <taxon>Sanguibacteraceae</taxon>
        <taxon>Sanguibacter</taxon>
    </lineage>
</organism>
<gene>
    <name evidence="3" type="ORF">SAMN05216410_1369</name>
</gene>
<sequence>MNLPMPLAVALMLAVGALILLAMWRGWRGLRRRGAPRVGTLATLPDAGALGAARTAPIEGTYVSSTGAGDWLDRVGAGDLGFRARAVVQVYDAGVRIARAGATDLFVPVAALVGVRLTSGMAGKYVGGKGIVVLRWTTPAADGTLTTLDTGIRTAHAADRSTLLDAVSALVATANPLPPDSNNPKESE</sequence>
<name>A0A1G6JM44_9MICO</name>
<accession>A0A1G6JM44</accession>
<keyword evidence="1" id="KW-0812">Transmembrane</keyword>